<keyword evidence="5 6" id="KW-0472">Membrane</keyword>
<dbReference type="EC" id="2.3.2.3" evidence="6"/>
<dbReference type="GO" id="GO:0005886">
    <property type="term" value="C:plasma membrane"/>
    <property type="evidence" value="ECO:0007669"/>
    <property type="project" value="UniProtKB-SubCell"/>
</dbReference>
<evidence type="ECO:0000256" key="5">
    <source>
        <dbReference type="ARBA" id="ARBA00023136"/>
    </source>
</evidence>
<keyword evidence="6" id="KW-0046">Antibiotic resistance</keyword>
<keyword evidence="2" id="KW-1003">Cell membrane</keyword>
<comment type="similarity">
    <text evidence="6">Belongs to the LPG synthase family.</text>
</comment>
<protein>
    <recommendedName>
        <fullName evidence="6">Phosphatidylglycerol lysyltransferase</fullName>
        <ecNumber evidence="6">2.3.2.3</ecNumber>
    </recommendedName>
    <alternativeName>
        <fullName evidence="6">Lysylphosphatidylglycerol synthase</fullName>
    </alternativeName>
</protein>
<dbReference type="InterPro" id="IPR022791">
    <property type="entry name" value="L-PG_synthase/AglD"/>
</dbReference>
<dbReference type="AlphaFoldDB" id="A0A173RSZ9"/>
<name>A0A173RSZ9_9FIRM</name>
<feature type="transmembrane region" description="Helical" evidence="6">
    <location>
        <begin position="21"/>
        <end position="38"/>
    </location>
</feature>
<organism evidence="7 8">
    <name type="scientific">Dorea longicatena</name>
    <dbReference type="NCBI Taxonomy" id="88431"/>
    <lineage>
        <taxon>Bacteria</taxon>
        <taxon>Bacillati</taxon>
        <taxon>Bacillota</taxon>
        <taxon>Clostridia</taxon>
        <taxon>Lachnospirales</taxon>
        <taxon>Lachnospiraceae</taxon>
        <taxon>Dorea</taxon>
    </lineage>
</organism>
<dbReference type="NCBIfam" id="TIGR00374">
    <property type="entry name" value="flippase-like domain"/>
    <property type="match status" value="1"/>
</dbReference>
<feature type="transmembrane region" description="Helical" evidence="6">
    <location>
        <begin position="132"/>
        <end position="156"/>
    </location>
</feature>
<feature type="transmembrane region" description="Helical" evidence="6">
    <location>
        <begin position="58"/>
        <end position="76"/>
    </location>
</feature>
<evidence type="ECO:0000256" key="2">
    <source>
        <dbReference type="ARBA" id="ARBA00022475"/>
    </source>
</evidence>
<feature type="transmembrane region" description="Helical" evidence="6">
    <location>
        <begin position="274"/>
        <end position="293"/>
    </location>
</feature>
<dbReference type="GO" id="GO:0006629">
    <property type="term" value="P:lipid metabolic process"/>
    <property type="evidence" value="ECO:0007669"/>
    <property type="project" value="UniProtKB-KW"/>
</dbReference>
<dbReference type="Proteomes" id="UP000095597">
    <property type="component" value="Unassembled WGS sequence"/>
</dbReference>
<evidence type="ECO:0000256" key="4">
    <source>
        <dbReference type="ARBA" id="ARBA00022989"/>
    </source>
</evidence>
<accession>A0A173RSZ9</accession>
<proteinExistence type="inferred from homology"/>
<feature type="transmembrane region" description="Helical" evidence="6">
    <location>
        <begin position="329"/>
        <end position="348"/>
    </location>
</feature>
<keyword evidence="3 6" id="KW-0812">Transmembrane</keyword>
<dbReference type="PANTHER" id="PTHR37693">
    <property type="entry name" value="PHOSPHATIDYLGLYCEROL LYSYLTRANSFERASE"/>
    <property type="match status" value="1"/>
</dbReference>
<comment type="subcellular location">
    <subcellularLocation>
        <location evidence="1 6">Cell membrane</location>
        <topology evidence="1 6">Multi-pass membrane protein</topology>
    </subcellularLocation>
</comment>
<keyword evidence="6" id="KW-0808">Transferase</keyword>
<dbReference type="GO" id="GO:0050071">
    <property type="term" value="F:phosphatidylglycerol lysyltransferase activity"/>
    <property type="evidence" value="ECO:0007669"/>
    <property type="project" value="UniProtKB-EC"/>
</dbReference>
<feature type="transmembrane region" description="Helical" evidence="6">
    <location>
        <begin position="241"/>
        <end position="262"/>
    </location>
</feature>
<dbReference type="EMBL" id="CYXO01000003">
    <property type="protein sequence ID" value="CUM80857.1"/>
    <property type="molecule type" value="Genomic_DNA"/>
</dbReference>
<evidence type="ECO:0000313" key="8">
    <source>
        <dbReference type="Proteomes" id="UP000095597"/>
    </source>
</evidence>
<dbReference type="Pfam" id="PF03706">
    <property type="entry name" value="LPG_synthase_TM"/>
    <property type="match status" value="1"/>
</dbReference>
<dbReference type="PANTHER" id="PTHR37693:SF1">
    <property type="entry name" value="INTEGRAL MEMBRANE PROTEIN"/>
    <property type="match status" value="1"/>
</dbReference>
<keyword evidence="4 6" id="KW-1133">Transmembrane helix</keyword>
<gene>
    <name evidence="6" type="primary">mprF</name>
    <name evidence="7" type="ORF">ERS852573_00619</name>
</gene>
<comment type="function">
    <text evidence="6">Catalyzes the transfer of a lysyl group from L-lysyl-tRNA(Lys) to membrane-bound phosphatidylglycerol (PG), which produces lysylphosphatidylglycerol (LPG), a major component of the bacterial membrane with a positive net charge. LPG synthesis contributes to bacterial virulence as it is involved in the resistance mechanism against cationic antimicrobial peptides (CAMP) produces by the host's immune system (defensins, cathelicidins) and by the competing microorganisms.</text>
</comment>
<evidence type="ECO:0000256" key="1">
    <source>
        <dbReference type="ARBA" id="ARBA00004651"/>
    </source>
</evidence>
<keyword evidence="6" id="KW-0443">Lipid metabolism</keyword>
<dbReference type="GO" id="GO:0046677">
    <property type="term" value="P:response to antibiotic"/>
    <property type="evidence" value="ECO:0007669"/>
    <property type="project" value="UniProtKB-KW"/>
</dbReference>
<sequence length="373" mass="41633">MNLEGLKKSMKRQEGQRSVKKYIVLFILLVIVVIFIVLKGADIESVWNAMKNADPKWLTAGLGLAAVFNIAEGINLRKVLVSFGYRVSFKEAMKYAYIGYFFSSVTPSATGGQPLQLYAMSKDKIHVAHGTMALLTELTSFQIAAFLMENIAAFWILTGRIHLNKIMLILALVGYIMNLVFIAALMIVIVSDRLKRKIVKGIRFLVMKLPFRHKEKMESKINDILHDFENCKDFFKKDPNLTLQVIGVSLVQIICWFSVPWAVYHAMGETGSTFGSLFLHQIILYMTTALLPFPGAEGISEFSFVKLFAGMFSSVPVAAVVLVNRGISFYFLLILSGILGVVLGRFNGRSADQSGTKYKLQQETENGTGKILT</sequence>
<evidence type="ECO:0000256" key="6">
    <source>
        <dbReference type="RuleBase" id="RU363042"/>
    </source>
</evidence>
<evidence type="ECO:0000256" key="3">
    <source>
        <dbReference type="ARBA" id="ARBA00022692"/>
    </source>
</evidence>
<evidence type="ECO:0000313" key="7">
    <source>
        <dbReference type="EMBL" id="CUM80857.1"/>
    </source>
</evidence>
<dbReference type="OrthoDB" id="9810654at2"/>
<comment type="catalytic activity">
    <reaction evidence="6">
        <text>L-lysyl-tRNA(Lys) + a 1,2-diacyl-sn-glycero-3-phospho-(1'-sn-glycerol) = a 1,2-diacyl-sn-glycero-3-phospho-1'-(3'-O-L-lysyl)-sn-glycerol + tRNA(Lys)</text>
        <dbReference type="Rhea" id="RHEA:10668"/>
        <dbReference type="Rhea" id="RHEA-COMP:9696"/>
        <dbReference type="Rhea" id="RHEA-COMP:9697"/>
        <dbReference type="ChEBI" id="CHEBI:64716"/>
        <dbReference type="ChEBI" id="CHEBI:75792"/>
        <dbReference type="ChEBI" id="CHEBI:78442"/>
        <dbReference type="ChEBI" id="CHEBI:78529"/>
        <dbReference type="EC" id="2.3.2.3"/>
    </reaction>
</comment>
<reference evidence="7 8" key="1">
    <citation type="submission" date="2015-09" db="EMBL/GenBank/DDBJ databases">
        <authorList>
            <consortium name="Pathogen Informatics"/>
        </authorList>
    </citation>
    <scope>NUCLEOTIDE SEQUENCE [LARGE SCALE GENOMIC DNA]</scope>
    <source>
        <strain evidence="7 8">2789STDY5834961</strain>
    </source>
</reference>
<feature type="transmembrane region" description="Helical" evidence="6">
    <location>
        <begin position="168"/>
        <end position="190"/>
    </location>
</feature>